<keyword evidence="2" id="KW-0731">Sigma factor</keyword>
<keyword evidence="7" id="KW-0966">Cell projection</keyword>
<feature type="domain" description="RNA polymerase sigma-70 region 2" evidence="5">
    <location>
        <begin position="40"/>
        <end position="109"/>
    </location>
</feature>
<keyword evidence="7" id="KW-0282">Flagellum</keyword>
<keyword evidence="7" id="KW-0969">Cilium</keyword>
<dbReference type="PANTHER" id="PTHR30385">
    <property type="entry name" value="SIGMA FACTOR F FLAGELLAR"/>
    <property type="match status" value="1"/>
</dbReference>
<dbReference type="Pfam" id="PF04542">
    <property type="entry name" value="Sigma70_r2"/>
    <property type="match status" value="1"/>
</dbReference>
<evidence type="ECO:0000256" key="4">
    <source>
        <dbReference type="ARBA" id="ARBA00023163"/>
    </source>
</evidence>
<reference evidence="7 8" key="1">
    <citation type="submission" date="2019-03" db="EMBL/GenBank/DDBJ databases">
        <title>Genomic Encyclopedia of Type Strains, Phase IV (KMG-IV): sequencing the most valuable type-strain genomes for metagenomic binning, comparative biology and taxonomic classification.</title>
        <authorList>
            <person name="Goeker M."/>
        </authorList>
    </citation>
    <scope>NUCLEOTIDE SEQUENCE [LARGE SCALE GENOMIC DNA]</scope>
    <source>
        <strain evidence="7 8">DSM 7445</strain>
    </source>
</reference>
<dbReference type="EMBL" id="SLZQ01000003">
    <property type="protein sequence ID" value="TCS37733.1"/>
    <property type="molecule type" value="Genomic_DNA"/>
</dbReference>
<dbReference type="GO" id="GO:0006352">
    <property type="term" value="P:DNA-templated transcription initiation"/>
    <property type="evidence" value="ECO:0007669"/>
    <property type="project" value="InterPro"/>
</dbReference>
<sequence>MPAGRAKIDGDKNVAAFQATEKELWLQFASTKDAAVRLQLIDLYLPFARMLAAKLYGRRQGLEAPFDDYLHTASVALIQAIDRYDSALGASFQTFAQYRIEGAILNELPKLSEQHAQISMLSRLRKERIESITEKRATEKSKAKETLFDDMVELAVGLSIGYMLEGSGMYCDDTETDERDGYTVHAVKQLEGLLQKLVDLLPEKEKAVIKYHYFFGLGMEEIGTRMQLSKGRISQLHKQALKSLKGMADTVHLNLSL</sequence>
<dbReference type="GO" id="GO:0003677">
    <property type="term" value="F:DNA binding"/>
    <property type="evidence" value="ECO:0007669"/>
    <property type="project" value="UniProtKB-KW"/>
</dbReference>
<dbReference type="InterPro" id="IPR014284">
    <property type="entry name" value="RNA_pol_sigma-70_dom"/>
</dbReference>
<proteinExistence type="predicted"/>
<keyword evidence="3" id="KW-0238">DNA-binding</keyword>
<dbReference type="CDD" id="cd06171">
    <property type="entry name" value="Sigma70_r4"/>
    <property type="match status" value="1"/>
</dbReference>
<dbReference type="SUPFAM" id="SSF88946">
    <property type="entry name" value="Sigma2 domain of RNA polymerase sigma factors"/>
    <property type="match status" value="1"/>
</dbReference>
<organism evidence="7 8">
    <name type="scientific">Paucimonas lemoignei</name>
    <name type="common">Pseudomonas lemoignei</name>
    <dbReference type="NCBI Taxonomy" id="29443"/>
    <lineage>
        <taxon>Bacteria</taxon>
        <taxon>Pseudomonadati</taxon>
        <taxon>Pseudomonadota</taxon>
        <taxon>Betaproteobacteria</taxon>
        <taxon>Burkholderiales</taxon>
        <taxon>Burkholderiaceae</taxon>
        <taxon>Paucimonas</taxon>
    </lineage>
</organism>
<keyword evidence="8" id="KW-1185">Reference proteome</keyword>
<dbReference type="OrthoDB" id="8481770at2"/>
<feature type="domain" description="RNA polymerase sigma-70 region 4" evidence="6">
    <location>
        <begin position="199"/>
        <end position="245"/>
    </location>
</feature>
<evidence type="ECO:0000256" key="1">
    <source>
        <dbReference type="ARBA" id="ARBA00023015"/>
    </source>
</evidence>
<dbReference type="InterPro" id="IPR007627">
    <property type="entry name" value="RNA_pol_sigma70_r2"/>
</dbReference>
<dbReference type="SUPFAM" id="SSF88659">
    <property type="entry name" value="Sigma3 and sigma4 domains of RNA polymerase sigma factors"/>
    <property type="match status" value="1"/>
</dbReference>
<dbReference type="PRINTS" id="PR00046">
    <property type="entry name" value="SIGMA70FCT"/>
</dbReference>
<name>A0A4R3HYI0_PAULE</name>
<evidence type="ECO:0000256" key="3">
    <source>
        <dbReference type="ARBA" id="ARBA00023125"/>
    </source>
</evidence>
<protein>
    <submittedName>
        <fullName evidence="7">RNA polymerase sigma factor for flagellar operon FliA</fullName>
    </submittedName>
</protein>
<dbReference type="Gene3D" id="1.20.140.160">
    <property type="match status" value="1"/>
</dbReference>
<gene>
    <name evidence="7" type="ORF">EDC30_10325</name>
</gene>
<comment type="caution">
    <text evidence="7">The sequence shown here is derived from an EMBL/GenBank/DDBJ whole genome shotgun (WGS) entry which is preliminary data.</text>
</comment>
<dbReference type="Pfam" id="PF04545">
    <property type="entry name" value="Sigma70_r4"/>
    <property type="match status" value="1"/>
</dbReference>
<evidence type="ECO:0000313" key="7">
    <source>
        <dbReference type="EMBL" id="TCS37733.1"/>
    </source>
</evidence>
<dbReference type="InterPro" id="IPR013324">
    <property type="entry name" value="RNA_pol_sigma_r3/r4-like"/>
</dbReference>
<dbReference type="InterPro" id="IPR000943">
    <property type="entry name" value="RNA_pol_sigma70"/>
</dbReference>
<evidence type="ECO:0000313" key="8">
    <source>
        <dbReference type="Proteomes" id="UP000295382"/>
    </source>
</evidence>
<dbReference type="NCBIfam" id="TIGR02937">
    <property type="entry name" value="sigma70-ECF"/>
    <property type="match status" value="1"/>
</dbReference>
<dbReference type="AlphaFoldDB" id="A0A4R3HYI0"/>
<dbReference type="GO" id="GO:0016987">
    <property type="term" value="F:sigma factor activity"/>
    <property type="evidence" value="ECO:0007669"/>
    <property type="project" value="UniProtKB-KW"/>
</dbReference>
<keyword evidence="1" id="KW-0805">Transcription regulation</keyword>
<accession>A0A4R3HYI0</accession>
<dbReference type="Proteomes" id="UP000295382">
    <property type="component" value="Unassembled WGS sequence"/>
</dbReference>
<keyword evidence="4" id="KW-0804">Transcription</keyword>
<evidence type="ECO:0000256" key="2">
    <source>
        <dbReference type="ARBA" id="ARBA00023082"/>
    </source>
</evidence>
<dbReference type="InterPro" id="IPR007630">
    <property type="entry name" value="RNA_pol_sigma70_r4"/>
</dbReference>
<evidence type="ECO:0000259" key="5">
    <source>
        <dbReference type="Pfam" id="PF04542"/>
    </source>
</evidence>
<evidence type="ECO:0000259" key="6">
    <source>
        <dbReference type="Pfam" id="PF04545"/>
    </source>
</evidence>
<dbReference type="Gene3D" id="1.10.1740.10">
    <property type="match status" value="1"/>
</dbReference>
<dbReference type="InterPro" id="IPR013325">
    <property type="entry name" value="RNA_pol_sigma_r2"/>
</dbReference>
<dbReference type="RefSeq" id="WP_132257817.1">
    <property type="nucleotide sequence ID" value="NZ_SLZQ01000003.1"/>
</dbReference>